<dbReference type="Gene3D" id="1.10.260.40">
    <property type="entry name" value="lambda repressor-like DNA-binding domains"/>
    <property type="match status" value="1"/>
</dbReference>
<name>E6Q012_9ZZZZ</name>
<feature type="domain" description="HTH cro/C1-type" evidence="2">
    <location>
        <begin position="36"/>
        <end position="91"/>
    </location>
</feature>
<dbReference type="CDD" id="cd00093">
    <property type="entry name" value="HTH_XRE"/>
    <property type="match status" value="1"/>
</dbReference>
<dbReference type="InterPro" id="IPR010982">
    <property type="entry name" value="Lambda_DNA-bd_dom_sf"/>
</dbReference>
<dbReference type="PROSITE" id="PS50943">
    <property type="entry name" value="HTH_CROC1"/>
    <property type="match status" value="1"/>
</dbReference>
<dbReference type="Pfam" id="PF01381">
    <property type="entry name" value="HTH_3"/>
    <property type="match status" value="1"/>
</dbReference>
<dbReference type="InterPro" id="IPR001387">
    <property type="entry name" value="Cro/C1-type_HTH"/>
</dbReference>
<evidence type="ECO:0000256" key="1">
    <source>
        <dbReference type="SAM" id="MobiDB-lite"/>
    </source>
</evidence>
<evidence type="ECO:0000259" key="2">
    <source>
        <dbReference type="PROSITE" id="PS50943"/>
    </source>
</evidence>
<dbReference type="SUPFAM" id="SSF47413">
    <property type="entry name" value="lambda repressor-like DNA-binding domains"/>
    <property type="match status" value="1"/>
</dbReference>
<dbReference type="EMBL" id="CABN01000146">
    <property type="protein sequence ID" value="CBI00521.1"/>
    <property type="molecule type" value="Genomic_DNA"/>
</dbReference>
<proteinExistence type="predicted"/>
<comment type="caution">
    <text evidence="3">The sequence shown here is derived from an EMBL/GenBank/DDBJ whole genome shotgun (WGS) entry which is preliminary data.</text>
</comment>
<accession>E6Q012</accession>
<dbReference type="SMART" id="SM00530">
    <property type="entry name" value="HTH_XRE"/>
    <property type="match status" value="1"/>
</dbReference>
<protein>
    <recommendedName>
        <fullName evidence="2">HTH cro/C1-type domain-containing protein</fullName>
    </recommendedName>
</protein>
<reference evidence="3" key="1">
    <citation type="submission" date="2009-10" db="EMBL/GenBank/DDBJ databases">
        <title>Diversity of trophic interactions inside an arsenic-rich microbial ecosystem.</title>
        <authorList>
            <person name="Bertin P.N."/>
            <person name="Heinrich-Salmeron A."/>
            <person name="Pelletier E."/>
            <person name="Goulhen-Chollet F."/>
            <person name="Arsene-Ploetze F."/>
            <person name="Gallien S."/>
            <person name="Calteau A."/>
            <person name="Vallenet D."/>
            <person name="Casiot C."/>
            <person name="Chane-Woon-Ming B."/>
            <person name="Giloteaux L."/>
            <person name="Barakat M."/>
            <person name="Bonnefoy V."/>
            <person name="Bruneel O."/>
            <person name="Chandler M."/>
            <person name="Cleiss J."/>
            <person name="Duran R."/>
            <person name="Elbaz-Poulichet F."/>
            <person name="Fonknechten N."/>
            <person name="Lauga B."/>
            <person name="Mornico D."/>
            <person name="Ortet P."/>
            <person name="Schaeffer C."/>
            <person name="Siguier P."/>
            <person name="Alexander Thil Smith A."/>
            <person name="Van Dorsselaer A."/>
            <person name="Weissenbach J."/>
            <person name="Medigue C."/>
            <person name="Le Paslier D."/>
        </authorList>
    </citation>
    <scope>NUCLEOTIDE SEQUENCE</scope>
</reference>
<evidence type="ECO:0000313" key="3">
    <source>
        <dbReference type="EMBL" id="CBI00521.1"/>
    </source>
</evidence>
<dbReference type="AlphaFoldDB" id="E6Q012"/>
<organism evidence="3">
    <name type="scientific">mine drainage metagenome</name>
    <dbReference type="NCBI Taxonomy" id="410659"/>
    <lineage>
        <taxon>unclassified sequences</taxon>
        <taxon>metagenomes</taxon>
        <taxon>ecological metagenomes</taxon>
    </lineage>
</organism>
<gene>
    <name evidence="3" type="ORF">CARN3_0060</name>
</gene>
<dbReference type="GO" id="GO:0003677">
    <property type="term" value="F:DNA binding"/>
    <property type="evidence" value="ECO:0007669"/>
    <property type="project" value="InterPro"/>
</dbReference>
<feature type="region of interest" description="Disordered" evidence="1">
    <location>
        <begin position="216"/>
        <end position="238"/>
    </location>
</feature>
<sequence length="238" mass="26663">MSLSSKKGLTERIRRSKEARARLVSSNLDKGIAFQIRATRDKRKMTQAALAAATGMTQNNISRIEDEDYGRQTLSSLKRVAEALDVALVVRFVPFSQYIDWLSGTPFRDEGIRPAAMAVPSFEEEEGISERALFSEGYGLQPVHKSSRINRALAPEGWWKNLIRDPEEIGRYDSDYRYLPVLVPPQPVTRTVESTPIESYRFNDWCPTKLSGITNNNVPSASGGYANASPYEAERKAS</sequence>